<protein>
    <submittedName>
        <fullName evidence="6">Transcriptional regulator, LysR family</fullName>
    </submittedName>
</protein>
<evidence type="ECO:0000259" key="5">
    <source>
        <dbReference type="PROSITE" id="PS50931"/>
    </source>
</evidence>
<dbReference type="PROSITE" id="PS50931">
    <property type="entry name" value="HTH_LYSR"/>
    <property type="match status" value="1"/>
</dbReference>
<dbReference type="InterPro" id="IPR005119">
    <property type="entry name" value="LysR_subst-bd"/>
</dbReference>
<dbReference type="HOGENOM" id="CLU_039613_6_5_4"/>
<name>B1Y6V7_LEPCP</name>
<dbReference type="RefSeq" id="WP_012345197.1">
    <property type="nucleotide sequence ID" value="NC_010524.1"/>
</dbReference>
<organism evidence="6 7">
    <name type="scientific">Leptothrix cholodnii (strain ATCC 51168 / LMG 8142 / SP-6)</name>
    <name type="common">Leptothrix discophora (strain SP-6)</name>
    <dbReference type="NCBI Taxonomy" id="395495"/>
    <lineage>
        <taxon>Bacteria</taxon>
        <taxon>Pseudomonadati</taxon>
        <taxon>Pseudomonadota</taxon>
        <taxon>Betaproteobacteria</taxon>
        <taxon>Burkholderiales</taxon>
        <taxon>Sphaerotilaceae</taxon>
        <taxon>Leptothrix</taxon>
    </lineage>
</organism>
<keyword evidence="3" id="KW-0238">DNA-binding</keyword>
<dbReference type="Gene3D" id="3.40.190.10">
    <property type="entry name" value="Periplasmic binding protein-like II"/>
    <property type="match status" value="2"/>
</dbReference>
<dbReference type="eggNOG" id="COG0583">
    <property type="taxonomic scope" value="Bacteria"/>
</dbReference>
<evidence type="ECO:0000313" key="7">
    <source>
        <dbReference type="Proteomes" id="UP000001693"/>
    </source>
</evidence>
<dbReference type="Proteomes" id="UP000001693">
    <property type="component" value="Chromosome"/>
</dbReference>
<evidence type="ECO:0000256" key="1">
    <source>
        <dbReference type="ARBA" id="ARBA00009437"/>
    </source>
</evidence>
<dbReference type="CDD" id="cd05466">
    <property type="entry name" value="PBP2_LTTR_substrate"/>
    <property type="match status" value="1"/>
</dbReference>
<dbReference type="Pfam" id="PF03466">
    <property type="entry name" value="LysR_substrate"/>
    <property type="match status" value="1"/>
</dbReference>
<comment type="similarity">
    <text evidence="1">Belongs to the LysR transcriptional regulatory family.</text>
</comment>
<evidence type="ECO:0000313" key="6">
    <source>
        <dbReference type="EMBL" id="ACB32435.1"/>
    </source>
</evidence>
<dbReference type="GO" id="GO:0000976">
    <property type="term" value="F:transcription cis-regulatory region binding"/>
    <property type="evidence" value="ECO:0007669"/>
    <property type="project" value="TreeGrafter"/>
</dbReference>
<sequence>MPPSAPGSRNTRNARRSRRLPDLHSLEAFVAVCDSGSMVMAAQLLGLSQSAISQSIKALETELELQLFDREVRPAVTTHAGRALRERATELLTQARAMVDQVRATARHEHTHIHLGCVDSFAATVGPRLIRAMSGSAQQILMWSGLTPMLIEQLRGRELDFAICTDAAIDDPRIVPRLLCSESWVAVFPRAHPVRSLQSARELAELPGSLPLIRYSQRSVIGQQVERFLRHVGVQAPRSYEFDATDPLLSLVASGLGWALSTPLCLWQSRQYLDDVTVLPLPPTRLGQRHFHLLSREDEWAGLDQRIARVTRDVIRQETGPAIRLRMPALPADALFCPDEETS</sequence>
<dbReference type="AlphaFoldDB" id="B1Y6V7"/>
<dbReference type="EMBL" id="CP001013">
    <property type="protein sequence ID" value="ACB32435.1"/>
    <property type="molecule type" value="Genomic_DNA"/>
</dbReference>
<reference evidence="6 7" key="1">
    <citation type="submission" date="2008-03" db="EMBL/GenBank/DDBJ databases">
        <title>Complete sequence of Leptothrix cholodnii SP-6.</title>
        <authorList>
            <consortium name="US DOE Joint Genome Institute"/>
            <person name="Copeland A."/>
            <person name="Lucas S."/>
            <person name="Lapidus A."/>
            <person name="Glavina del Rio T."/>
            <person name="Dalin E."/>
            <person name="Tice H."/>
            <person name="Bruce D."/>
            <person name="Goodwin L."/>
            <person name="Pitluck S."/>
            <person name="Chertkov O."/>
            <person name="Brettin T."/>
            <person name="Detter J.C."/>
            <person name="Han C."/>
            <person name="Kuske C.R."/>
            <person name="Schmutz J."/>
            <person name="Larimer F."/>
            <person name="Land M."/>
            <person name="Hauser L."/>
            <person name="Kyrpides N."/>
            <person name="Lykidis A."/>
            <person name="Emerson D."/>
            <person name="Richardson P."/>
        </authorList>
    </citation>
    <scope>NUCLEOTIDE SEQUENCE [LARGE SCALE GENOMIC DNA]</scope>
    <source>
        <strain evidence="7">ATCC 51168 / LMG 8142 / SP-6</strain>
    </source>
</reference>
<dbReference type="Gene3D" id="1.10.10.10">
    <property type="entry name" value="Winged helix-like DNA-binding domain superfamily/Winged helix DNA-binding domain"/>
    <property type="match status" value="1"/>
</dbReference>
<dbReference type="Pfam" id="PF00126">
    <property type="entry name" value="HTH_1"/>
    <property type="match status" value="1"/>
</dbReference>
<dbReference type="FunFam" id="1.10.10.10:FF:000001">
    <property type="entry name" value="LysR family transcriptional regulator"/>
    <property type="match status" value="1"/>
</dbReference>
<keyword evidence="7" id="KW-1185">Reference proteome</keyword>
<evidence type="ECO:0000256" key="4">
    <source>
        <dbReference type="ARBA" id="ARBA00023163"/>
    </source>
</evidence>
<keyword evidence="2" id="KW-0805">Transcription regulation</keyword>
<dbReference type="PANTHER" id="PTHR30126">
    <property type="entry name" value="HTH-TYPE TRANSCRIPTIONAL REGULATOR"/>
    <property type="match status" value="1"/>
</dbReference>
<dbReference type="SUPFAM" id="SSF46785">
    <property type="entry name" value="Winged helix' DNA-binding domain"/>
    <property type="match status" value="1"/>
</dbReference>
<proteinExistence type="inferred from homology"/>
<evidence type="ECO:0000256" key="3">
    <source>
        <dbReference type="ARBA" id="ARBA00023125"/>
    </source>
</evidence>
<dbReference type="STRING" id="395495.Lcho_0160"/>
<dbReference type="PRINTS" id="PR00039">
    <property type="entry name" value="HTHLYSR"/>
</dbReference>
<dbReference type="SUPFAM" id="SSF53850">
    <property type="entry name" value="Periplasmic binding protein-like II"/>
    <property type="match status" value="1"/>
</dbReference>
<dbReference type="InterPro" id="IPR036390">
    <property type="entry name" value="WH_DNA-bd_sf"/>
</dbReference>
<keyword evidence="4" id="KW-0804">Transcription</keyword>
<dbReference type="GO" id="GO:0003700">
    <property type="term" value="F:DNA-binding transcription factor activity"/>
    <property type="evidence" value="ECO:0007669"/>
    <property type="project" value="InterPro"/>
</dbReference>
<dbReference type="KEGG" id="lch:Lcho_0160"/>
<dbReference type="InterPro" id="IPR036388">
    <property type="entry name" value="WH-like_DNA-bd_sf"/>
</dbReference>
<dbReference type="OrthoDB" id="6113677at2"/>
<evidence type="ECO:0000256" key="2">
    <source>
        <dbReference type="ARBA" id="ARBA00023015"/>
    </source>
</evidence>
<dbReference type="InterPro" id="IPR000847">
    <property type="entry name" value="LysR_HTH_N"/>
</dbReference>
<accession>B1Y6V7</accession>
<dbReference type="PANTHER" id="PTHR30126:SF40">
    <property type="entry name" value="HTH-TYPE TRANSCRIPTIONAL REGULATOR GLTR"/>
    <property type="match status" value="1"/>
</dbReference>
<feature type="domain" description="HTH lysR-type" evidence="5">
    <location>
        <begin position="21"/>
        <end position="78"/>
    </location>
</feature>
<gene>
    <name evidence="6" type="ordered locus">Lcho_0160</name>
</gene>